<comment type="caution">
    <text evidence="2">The sequence shown here is derived from an EMBL/GenBank/DDBJ whole genome shotgun (WGS) entry which is preliminary data.</text>
</comment>
<protein>
    <submittedName>
        <fullName evidence="2">Integral membrane protein PTH11-like protein</fullName>
    </submittedName>
</protein>
<keyword evidence="1" id="KW-0812">Transmembrane</keyword>
<keyword evidence="1" id="KW-1133">Transmembrane helix</keyword>
<evidence type="ECO:0000313" key="2">
    <source>
        <dbReference type="EMBL" id="EIT75101.1"/>
    </source>
</evidence>
<organism evidence="2 3">
    <name type="scientific">Aspergillus oryzae (strain 3.042)</name>
    <name type="common">Yellow koji mold</name>
    <dbReference type="NCBI Taxonomy" id="1160506"/>
    <lineage>
        <taxon>Eukaryota</taxon>
        <taxon>Fungi</taxon>
        <taxon>Dikarya</taxon>
        <taxon>Ascomycota</taxon>
        <taxon>Pezizomycotina</taxon>
        <taxon>Eurotiomycetes</taxon>
        <taxon>Eurotiomycetidae</taxon>
        <taxon>Eurotiales</taxon>
        <taxon>Aspergillaceae</taxon>
        <taxon>Aspergillus</taxon>
        <taxon>Aspergillus subgen. Circumdati</taxon>
    </lineage>
</organism>
<keyword evidence="1" id="KW-0472">Membrane</keyword>
<reference evidence="3" key="2">
    <citation type="submission" date="2012-06" db="EMBL/GenBank/DDBJ databases">
        <title>Comparative genomic analyses of Aspergillus oryzae 3.042 and A. oryzae RIB40 for soy-sauce fermentation.</title>
        <authorList>
            <person name="Zhao G."/>
            <person name="Hou L."/>
            <person name="Wang C."/>
            <person name="Cao X."/>
        </authorList>
    </citation>
    <scope>NUCLEOTIDE SEQUENCE [LARGE SCALE GENOMIC DNA]</scope>
    <source>
        <strain evidence="3">3.042</strain>
    </source>
</reference>
<dbReference type="HOGENOM" id="CLU_2263203_0_0_1"/>
<gene>
    <name evidence="2" type="ORF">Ao3042_09060</name>
</gene>
<dbReference type="EMBL" id="AKHY01000182">
    <property type="protein sequence ID" value="EIT75101.1"/>
    <property type="molecule type" value="Genomic_DNA"/>
</dbReference>
<feature type="transmembrane region" description="Helical" evidence="1">
    <location>
        <begin position="26"/>
        <end position="46"/>
    </location>
</feature>
<proteinExistence type="predicted"/>
<dbReference type="AlphaFoldDB" id="I8IBU7"/>
<name>I8IBU7_ASPO3</name>
<accession>I8IBU7</accession>
<reference evidence="2 3" key="1">
    <citation type="journal article" date="2012" name="Eukaryot. Cell">
        <title>Draft genome sequence of Aspergillus oryzae strain 3.042.</title>
        <authorList>
            <person name="Zhao G."/>
            <person name="Yao Y."/>
            <person name="Qi W."/>
            <person name="Wang C."/>
            <person name="Hou L."/>
            <person name="Zeng B."/>
            <person name="Cao X."/>
        </authorList>
    </citation>
    <scope>NUCLEOTIDE SEQUENCE [LARGE SCALE GENOMIC DNA]</scope>
    <source>
        <strain evidence="2 3">3.042</strain>
    </source>
</reference>
<evidence type="ECO:0000313" key="3">
    <source>
        <dbReference type="Proteomes" id="UP000002812"/>
    </source>
</evidence>
<evidence type="ECO:0000256" key="1">
    <source>
        <dbReference type="SAM" id="Phobius"/>
    </source>
</evidence>
<dbReference type="Proteomes" id="UP000002812">
    <property type="component" value="Unassembled WGS sequence"/>
</dbReference>
<sequence length="103" mass="11349">MSSAYADIFGPQPPGIDLNDNQTPQINATVIALYIVAVIAVILRFVTRIKVQRISLGIDDWLIAASLVSRLPFLKISIMIKRISTQKYTIGTVDYTSSCNYTG</sequence>